<dbReference type="eggNOG" id="KOG2772">
    <property type="taxonomic scope" value="Eukaryota"/>
</dbReference>
<keyword evidence="5 8" id="KW-0808">Transferase</keyword>
<evidence type="ECO:0000313" key="9">
    <source>
        <dbReference type="EMBL" id="EFJ43511.1"/>
    </source>
</evidence>
<comment type="function">
    <text evidence="8">Catalyzes the rate-limiting step of the non-oxidative phase in the pentose phosphate pathway. Catalyzes the reversible conversion of sedheptulose-7-phosphate and D-glyceraldehyde 3-phosphate into erythrose-4-phosphate and beta-D-fructose 6-phosphate.</text>
</comment>
<dbReference type="NCBIfam" id="TIGR00874">
    <property type="entry name" value="talAB"/>
    <property type="match status" value="1"/>
</dbReference>
<organism evidence="10">
    <name type="scientific">Volvox carteri f. nagariensis</name>
    <dbReference type="NCBI Taxonomy" id="3068"/>
    <lineage>
        <taxon>Eukaryota</taxon>
        <taxon>Viridiplantae</taxon>
        <taxon>Chlorophyta</taxon>
        <taxon>core chlorophytes</taxon>
        <taxon>Chlorophyceae</taxon>
        <taxon>CS clade</taxon>
        <taxon>Chlamydomonadales</taxon>
        <taxon>Volvocaceae</taxon>
        <taxon>Volvox</taxon>
    </lineage>
</organism>
<evidence type="ECO:0000256" key="6">
    <source>
        <dbReference type="ARBA" id="ARBA00023126"/>
    </source>
</evidence>
<dbReference type="CDD" id="cd00957">
    <property type="entry name" value="Transaldolase_TalAB"/>
    <property type="match status" value="1"/>
</dbReference>
<dbReference type="AlphaFoldDB" id="D8U9Q1"/>
<evidence type="ECO:0000313" key="10">
    <source>
        <dbReference type="Proteomes" id="UP000001058"/>
    </source>
</evidence>
<dbReference type="EMBL" id="GL378372">
    <property type="protein sequence ID" value="EFJ43511.1"/>
    <property type="molecule type" value="Genomic_DNA"/>
</dbReference>
<evidence type="ECO:0000256" key="8">
    <source>
        <dbReference type="RuleBase" id="RU000501"/>
    </source>
</evidence>
<keyword evidence="7" id="KW-0704">Schiff base</keyword>
<dbReference type="RefSeq" id="XP_002955440.1">
    <property type="nucleotide sequence ID" value="XM_002955394.1"/>
</dbReference>
<dbReference type="PANTHER" id="PTHR10683:SF18">
    <property type="entry name" value="TRANSALDOLASE"/>
    <property type="match status" value="1"/>
</dbReference>
<gene>
    <name evidence="9" type="ORF">VOLCADRAFT_106782</name>
</gene>
<dbReference type="GO" id="GO:0004801">
    <property type="term" value="F:transaldolase activity"/>
    <property type="evidence" value="ECO:0007669"/>
    <property type="project" value="UniProtKB-EC"/>
</dbReference>
<protein>
    <recommendedName>
        <fullName evidence="4 8">Transaldolase</fullName>
        <ecNumber evidence="4 8">2.2.1.2</ecNumber>
    </recommendedName>
</protein>
<dbReference type="PROSITE" id="PS00958">
    <property type="entry name" value="TRANSALDOLASE_2"/>
    <property type="match status" value="1"/>
</dbReference>
<comment type="pathway">
    <text evidence="2 8">Carbohydrate degradation; pentose phosphate pathway; D-glyceraldehyde 3-phosphate and beta-D-fructose 6-phosphate from D-ribose 5-phosphate and D-xylulose 5-phosphate (non-oxidative stage): step 2/3.</text>
</comment>
<dbReference type="InterPro" id="IPR001585">
    <property type="entry name" value="TAL/FSA"/>
</dbReference>
<dbReference type="KEGG" id="vcn:VOLCADRAFT_106782"/>
<dbReference type="InterPro" id="IPR018225">
    <property type="entry name" value="Transaldolase_AS"/>
</dbReference>
<evidence type="ECO:0000256" key="3">
    <source>
        <dbReference type="ARBA" id="ARBA00008012"/>
    </source>
</evidence>
<dbReference type="GeneID" id="9616425"/>
<dbReference type="GO" id="GO:0005737">
    <property type="term" value="C:cytoplasm"/>
    <property type="evidence" value="ECO:0007669"/>
    <property type="project" value="InterPro"/>
</dbReference>
<sequence length="386" mass="42631">MALLRSQPATGRVLLRGDAPVIAAPRPLCVRNISACAYLEEKAPPSGPSAKPSQPIFHNQLEALKSMSVVVADTGELELVKKYHPHDCTTNPSLVYKALSMPENRHYLEKALAQDKRSPEHAKPGVVRPYSGVADQLSVDLGCELLKVVPGRVSTEVDAHLSYSMQATVDKALRLMELYAAHGIDPSRIYIKLASTWEGIEACRRLERQGINCNMTLLFSFAQAAACADAGATLISPFVGRIMDWYKAKEGRDFAPSEDPGVLSVRRIYNYYKAHHYKTIVMAASFRNVGEIRELAGCDKITISPNLLDELEKSTATLDRKLSPDRASTDVMKLSNMHEDMFNKLHGSDQMAVEKLKQGIELFAADQKKLEDLLASIAMAKVKENH</sequence>
<evidence type="ECO:0000256" key="5">
    <source>
        <dbReference type="ARBA" id="ARBA00022679"/>
    </source>
</evidence>
<dbReference type="PROSITE" id="PS01054">
    <property type="entry name" value="TRANSALDOLASE_1"/>
    <property type="match status" value="1"/>
</dbReference>
<comment type="function">
    <text evidence="1">Transaldolase is important for the balance of metabolites in the pentose-phosphate pathway.</text>
</comment>
<dbReference type="PANTHER" id="PTHR10683">
    <property type="entry name" value="TRANSALDOLASE"/>
    <property type="match status" value="1"/>
</dbReference>
<dbReference type="OrthoDB" id="2015515at2759"/>
<evidence type="ECO:0000256" key="7">
    <source>
        <dbReference type="ARBA" id="ARBA00023270"/>
    </source>
</evidence>
<dbReference type="GO" id="GO:0005975">
    <property type="term" value="P:carbohydrate metabolic process"/>
    <property type="evidence" value="ECO:0007669"/>
    <property type="project" value="InterPro"/>
</dbReference>
<evidence type="ECO:0000256" key="2">
    <source>
        <dbReference type="ARBA" id="ARBA00004857"/>
    </source>
</evidence>
<dbReference type="UniPathway" id="UPA00115">
    <property type="reaction ID" value="UER00414"/>
</dbReference>
<keyword evidence="6 8" id="KW-0570">Pentose shunt</keyword>
<proteinExistence type="inferred from homology"/>
<evidence type="ECO:0000256" key="1">
    <source>
        <dbReference type="ARBA" id="ARBA00003518"/>
    </source>
</evidence>
<comment type="catalytic activity">
    <reaction evidence="8">
        <text>D-sedoheptulose 7-phosphate + D-glyceraldehyde 3-phosphate = D-erythrose 4-phosphate + beta-D-fructose 6-phosphate</text>
        <dbReference type="Rhea" id="RHEA:17053"/>
        <dbReference type="ChEBI" id="CHEBI:16897"/>
        <dbReference type="ChEBI" id="CHEBI:57483"/>
        <dbReference type="ChEBI" id="CHEBI:57634"/>
        <dbReference type="ChEBI" id="CHEBI:59776"/>
        <dbReference type="EC" id="2.2.1.2"/>
    </reaction>
</comment>
<name>D8U9Q1_VOLCA</name>
<dbReference type="EC" id="2.2.1.2" evidence="4 8"/>
<accession>D8U9Q1</accession>
<keyword evidence="10" id="KW-1185">Reference proteome</keyword>
<dbReference type="InterPro" id="IPR013785">
    <property type="entry name" value="Aldolase_TIM"/>
</dbReference>
<dbReference type="Proteomes" id="UP000001058">
    <property type="component" value="Unassembled WGS sequence"/>
</dbReference>
<dbReference type="FunFam" id="3.20.20.70:FF:000131">
    <property type="entry name" value="Transaldolase"/>
    <property type="match status" value="1"/>
</dbReference>
<dbReference type="STRING" id="3068.D8U9Q1"/>
<reference evidence="9 10" key="1">
    <citation type="journal article" date="2010" name="Science">
        <title>Genomic analysis of organismal complexity in the multicellular green alga Volvox carteri.</title>
        <authorList>
            <person name="Prochnik S.E."/>
            <person name="Umen J."/>
            <person name="Nedelcu A.M."/>
            <person name="Hallmann A."/>
            <person name="Miller S.M."/>
            <person name="Nishii I."/>
            <person name="Ferris P."/>
            <person name="Kuo A."/>
            <person name="Mitros T."/>
            <person name="Fritz-Laylin L.K."/>
            <person name="Hellsten U."/>
            <person name="Chapman J."/>
            <person name="Simakov O."/>
            <person name="Rensing S.A."/>
            <person name="Terry A."/>
            <person name="Pangilinan J."/>
            <person name="Kapitonov V."/>
            <person name="Jurka J."/>
            <person name="Salamov A."/>
            <person name="Shapiro H."/>
            <person name="Schmutz J."/>
            <person name="Grimwood J."/>
            <person name="Lindquist E."/>
            <person name="Lucas S."/>
            <person name="Grigoriev I.V."/>
            <person name="Schmitt R."/>
            <person name="Kirk D."/>
            <person name="Rokhsar D.S."/>
        </authorList>
    </citation>
    <scope>NUCLEOTIDE SEQUENCE [LARGE SCALE GENOMIC DNA]</scope>
    <source>
        <strain evidence="10">f. Nagariensis / Eve</strain>
    </source>
</reference>
<dbReference type="Pfam" id="PF00923">
    <property type="entry name" value="TAL_FSA"/>
    <property type="match status" value="1"/>
</dbReference>
<comment type="similarity">
    <text evidence="3">Belongs to the transaldolase family. Type 1 subfamily.</text>
</comment>
<dbReference type="SUPFAM" id="SSF51569">
    <property type="entry name" value="Aldolase"/>
    <property type="match status" value="1"/>
</dbReference>
<dbReference type="Gene3D" id="3.20.20.70">
    <property type="entry name" value="Aldolase class I"/>
    <property type="match status" value="1"/>
</dbReference>
<evidence type="ECO:0000256" key="4">
    <source>
        <dbReference type="ARBA" id="ARBA00013151"/>
    </source>
</evidence>
<dbReference type="InParanoid" id="D8U9Q1"/>
<dbReference type="GO" id="GO:0006098">
    <property type="term" value="P:pentose-phosphate shunt"/>
    <property type="evidence" value="ECO:0007669"/>
    <property type="project" value="UniProtKB-UniPathway"/>
</dbReference>
<dbReference type="InterPro" id="IPR004730">
    <property type="entry name" value="Transaldolase_1"/>
</dbReference>